<name>A0A495IW07_9SPHI</name>
<keyword evidence="1" id="KW-0479">Metal-binding</keyword>
<dbReference type="Proteomes" id="UP000268007">
    <property type="component" value="Unassembled WGS sequence"/>
</dbReference>
<gene>
    <name evidence="3" type="ORF">BDD43_0805</name>
</gene>
<sequence>MLPVIRISTNIALPDTDQWQFRFNIQSESSNRLYVVAQHKKGRYWGCSCPGWKSKRHCKHLRELGIPGDQQPFEVNLIKY</sequence>
<evidence type="ECO:0000259" key="2">
    <source>
        <dbReference type="PROSITE" id="PS50966"/>
    </source>
</evidence>
<evidence type="ECO:0000313" key="3">
    <source>
        <dbReference type="EMBL" id="RKR80673.1"/>
    </source>
</evidence>
<dbReference type="AlphaFoldDB" id="A0A495IW07"/>
<keyword evidence="1" id="KW-0862">Zinc</keyword>
<dbReference type="PROSITE" id="PS50966">
    <property type="entry name" value="ZF_SWIM"/>
    <property type="match status" value="1"/>
</dbReference>
<comment type="caution">
    <text evidence="3">The sequence shown here is derived from an EMBL/GenBank/DDBJ whole genome shotgun (WGS) entry which is preliminary data.</text>
</comment>
<accession>A0A495IW07</accession>
<organism evidence="3 4">
    <name type="scientific">Mucilaginibacter gracilis</name>
    <dbReference type="NCBI Taxonomy" id="423350"/>
    <lineage>
        <taxon>Bacteria</taxon>
        <taxon>Pseudomonadati</taxon>
        <taxon>Bacteroidota</taxon>
        <taxon>Sphingobacteriia</taxon>
        <taxon>Sphingobacteriales</taxon>
        <taxon>Sphingobacteriaceae</taxon>
        <taxon>Mucilaginibacter</taxon>
    </lineage>
</organism>
<dbReference type="RefSeq" id="WP_121196487.1">
    <property type="nucleotide sequence ID" value="NZ_RBKU01000001.1"/>
</dbReference>
<dbReference type="InterPro" id="IPR007527">
    <property type="entry name" value="Znf_SWIM"/>
</dbReference>
<dbReference type="GO" id="GO:0008270">
    <property type="term" value="F:zinc ion binding"/>
    <property type="evidence" value="ECO:0007669"/>
    <property type="project" value="UniProtKB-KW"/>
</dbReference>
<feature type="domain" description="SWIM-type" evidence="2">
    <location>
        <begin position="34"/>
        <end position="69"/>
    </location>
</feature>
<protein>
    <recommendedName>
        <fullName evidence="2">SWIM-type domain-containing protein</fullName>
    </recommendedName>
</protein>
<evidence type="ECO:0000256" key="1">
    <source>
        <dbReference type="PROSITE-ProRule" id="PRU00325"/>
    </source>
</evidence>
<keyword evidence="4" id="KW-1185">Reference proteome</keyword>
<keyword evidence="1" id="KW-0863">Zinc-finger</keyword>
<reference evidence="3 4" key="1">
    <citation type="submission" date="2018-10" db="EMBL/GenBank/DDBJ databases">
        <title>Genomic Encyclopedia of Archaeal and Bacterial Type Strains, Phase II (KMG-II): from individual species to whole genera.</title>
        <authorList>
            <person name="Goeker M."/>
        </authorList>
    </citation>
    <scope>NUCLEOTIDE SEQUENCE [LARGE SCALE GENOMIC DNA]</scope>
    <source>
        <strain evidence="3 4">DSM 18602</strain>
    </source>
</reference>
<evidence type="ECO:0000313" key="4">
    <source>
        <dbReference type="Proteomes" id="UP000268007"/>
    </source>
</evidence>
<proteinExistence type="predicted"/>
<dbReference type="OrthoDB" id="677485at2"/>
<dbReference type="EMBL" id="RBKU01000001">
    <property type="protein sequence ID" value="RKR80673.1"/>
    <property type="molecule type" value="Genomic_DNA"/>
</dbReference>